<evidence type="ECO:0000256" key="1">
    <source>
        <dbReference type="SAM" id="Phobius"/>
    </source>
</evidence>
<accession>A0A1F8CU31</accession>
<keyword evidence="1" id="KW-1133">Transmembrane helix</keyword>
<dbReference type="STRING" id="1802538.A2382_04455"/>
<feature type="transmembrane region" description="Helical" evidence="1">
    <location>
        <begin position="40"/>
        <end position="60"/>
    </location>
</feature>
<organism evidence="2 3">
    <name type="scientific">Candidatus Woesebacteria bacterium RIFOXYB1_FULL_38_16</name>
    <dbReference type="NCBI Taxonomy" id="1802538"/>
    <lineage>
        <taxon>Bacteria</taxon>
        <taxon>Candidatus Woeseibacteriota</taxon>
    </lineage>
</organism>
<dbReference type="EMBL" id="MGHY01000007">
    <property type="protein sequence ID" value="OGM79820.1"/>
    <property type="molecule type" value="Genomic_DNA"/>
</dbReference>
<evidence type="ECO:0000313" key="3">
    <source>
        <dbReference type="Proteomes" id="UP000178999"/>
    </source>
</evidence>
<dbReference type="Proteomes" id="UP000178999">
    <property type="component" value="Unassembled WGS sequence"/>
</dbReference>
<feature type="transmembrane region" description="Helical" evidence="1">
    <location>
        <begin position="80"/>
        <end position="101"/>
    </location>
</feature>
<comment type="caution">
    <text evidence="2">The sequence shown here is derived from an EMBL/GenBank/DDBJ whole genome shotgun (WGS) entry which is preliminary data.</text>
</comment>
<reference evidence="2 3" key="1">
    <citation type="journal article" date="2016" name="Nat. Commun.">
        <title>Thousands of microbial genomes shed light on interconnected biogeochemical processes in an aquifer system.</title>
        <authorList>
            <person name="Anantharaman K."/>
            <person name="Brown C.T."/>
            <person name="Hug L.A."/>
            <person name="Sharon I."/>
            <person name="Castelle C.J."/>
            <person name="Probst A.J."/>
            <person name="Thomas B.C."/>
            <person name="Singh A."/>
            <person name="Wilkins M.J."/>
            <person name="Karaoz U."/>
            <person name="Brodie E.L."/>
            <person name="Williams K.H."/>
            <person name="Hubbard S.S."/>
            <person name="Banfield J.F."/>
        </authorList>
    </citation>
    <scope>NUCLEOTIDE SEQUENCE [LARGE SCALE GENOMIC DNA]</scope>
</reference>
<protein>
    <submittedName>
        <fullName evidence="2">Uncharacterized protein</fullName>
    </submittedName>
</protein>
<keyword evidence="1" id="KW-0472">Membrane</keyword>
<sequence>MAATPLIFGRIQAPSAITGKYGDVQSGALGKFFNVIMNTLIVFGGIYALINFILAGYNFISAGNDPKKVTEAWAKIWQTVIGIFIMASTFLIAAIIGQLFFGDRMFLLSPTIPS</sequence>
<name>A0A1F8CU31_9BACT</name>
<evidence type="ECO:0000313" key="2">
    <source>
        <dbReference type="EMBL" id="OGM79820.1"/>
    </source>
</evidence>
<keyword evidence="1" id="KW-0812">Transmembrane</keyword>
<gene>
    <name evidence="2" type="ORF">A2382_04455</name>
</gene>
<proteinExistence type="predicted"/>
<dbReference type="AlphaFoldDB" id="A0A1F8CU31"/>